<name>A0A291LM97_9BILA</name>
<dbReference type="SMART" id="SM00825">
    <property type="entry name" value="PKS_KS"/>
    <property type="match status" value="1"/>
</dbReference>
<feature type="domain" description="Ketosynthase family 3 (KS3)" evidence="11">
    <location>
        <begin position="3"/>
        <end position="428"/>
    </location>
</feature>
<dbReference type="FunFam" id="3.40.47.10:FF:000018">
    <property type="entry name" value="3-oxoacyl-[acyl-carrier-protein] synthase 2"/>
    <property type="match status" value="1"/>
</dbReference>
<evidence type="ECO:0000256" key="4">
    <source>
        <dbReference type="ARBA" id="ARBA00022832"/>
    </source>
</evidence>
<dbReference type="GO" id="GO:0005739">
    <property type="term" value="C:mitochondrion"/>
    <property type="evidence" value="ECO:0007669"/>
    <property type="project" value="TreeGrafter"/>
</dbReference>
<evidence type="ECO:0000256" key="10">
    <source>
        <dbReference type="RuleBase" id="RU003694"/>
    </source>
</evidence>
<dbReference type="Pfam" id="PF00109">
    <property type="entry name" value="ketoacyl-synt"/>
    <property type="match status" value="1"/>
</dbReference>
<evidence type="ECO:0000256" key="6">
    <source>
        <dbReference type="ARBA" id="ARBA00023160"/>
    </source>
</evidence>
<reference evidence="12" key="1">
    <citation type="journal article" date="2017" name="Comp. Biochem. Physiol., Part A Mol. Integr. Physiol.">
        <title>Interrelationship of salinity shift with oxidative stress and lipid metabolism in the monogonont rotifer Brachionus koreanus.</title>
        <authorList>
            <person name="Lee M.C."/>
            <person name="Park J.C."/>
            <person name="Kim D.H."/>
            <person name="Kang S."/>
            <person name="Shin K.H."/>
            <person name="Park H.G."/>
            <person name="Han J."/>
            <person name="Lee J.S."/>
        </authorList>
    </citation>
    <scope>NUCLEOTIDE SEQUENCE</scope>
</reference>
<keyword evidence="7" id="KW-0012">Acyltransferase</keyword>
<keyword evidence="3 8" id="KW-0808">Transferase</keyword>
<dbReference type="InterPro" id="IPR014031">
    <property type="entry name" value="Ketoacyl_synth_C"/>
</dbReference>
<dbReference type="GO" id="GO:0006633">
    <property type="term" value="P:fatty acid biosynthetic process"/>
    <property type="evidence" value="ECO:0007669"/>
    <property type="project" value="UniProtKB-KW"/>
</dbReference>
<dbReference type="InterPro" id="IPR016039">
    <property type="entry name" value="Thiolase-like"/>
</dbReference>
<dbReference type="CDD" id="cd00834">
    <property type="entry name" value="KAS_I_II"/>
    <property type="match status" value="1"/>
</dbReference>
<evidence type="ECO:0000256" key="7">
    <source>
        <dbReference type="ARBA" id="ARBA00023315"/>
    </source>
</evidence>
<keyword evidence="2 8" id="KW-0444">Lipid biosynthesis</keyword>
<dbReference type="AlphaFoldDB" id="A0A291LM97"/>
<feature type="active site" description="For beta-ketoacyl synthase activity" evidence="9">
    <location>
        <position position="170"/>
    </location>
</feature>
<dbReference type="GO" id="GO:0004315">
    <property type="term" value="F:3-oxoacyl-[acyl-carrier-protein] synthase activity"/>
    <property type="evidence" value="ECO:0007669"/>
    <property type="project" value="InterPro"/>
</dbReference>
<comment type="similarity">
    <text evidence="1 8 10">Belongs to the thiolase-like superfamily. Beta-ketoacyl-ACP synthases family.</text>
</comment>
<dbReference type="PANTHER" id="PTHR11712:SF336">
    <property type="entry name" value="3-OXOACYL-[ACYL-CARRIER-PROTEIN] SYNTHASE, MITOCHONDRIAL"/>
    <property type="match status" value="1"/>
</dbReference>
<dbReference type="InterPro" id="IPR017568">
    <property type="entry name" value="3-oxoacyl-ACP_synth-2"/>
</dbReference>
<organism evidence="12">
    <name type="scientific">Brachionus koreanus</name>
    <dbReference type="NCBI Taxonomy" id="1199090"/>
    <lineage>
        <taxon>Eukaryota</taxon>
        <taxon>Metazoa</taxon>
        <taxon>Spiralia</taxon>
        <taxon>Gnathifera</taxon>
        <taxon>Rotifera</taxon>
        <taxon>Eurotatoria</taxon>
        <taxon>Monogononta</taxon>
        <taxon>Pseudotrocha</taxon>
        <taxon>Ploima</taxon>
        <taxon>Brachionidae</taxon>
        <taxon>Brachionus</taxon>
    </lineage>
</organism>
<dbReference type="Gene3D" id="3.40.47.10">
    <property type="match status" value="1"/>
</dbReference>
<evidence type="ECO:0000256" key="2">
    <source>
        <dbReference type="ARBA" id="ARBA00022516"/>
    </source>
</evidence>
<dbReference type="EMBL" id="MF768976">
    <property type="protein sequence ID" value="ATI22187.1"/>
    <property type="molecule type" value="mRNA"/>
</dbReference>
<protein>
    <recommendedName>
        <fullName evidence="8">3-oxoacyl-[acyl-carrier-protein] synthase</fullName>
    </recommendedName>
</protein>
<keyword evidence="4" id="KW-0276">Fatty acid metabolism</keyword>
<keyword evidence="6 8" id="KW-0275">Fatty acid biosynthesis</keyword>
<evidence type="ECO:0000259" key="11">
    <source>
        <dbReference type="PROSITE" id="PS52004"/>
    </source>
</evidence>
<dbReference type="InterPro" id="IPR000794">
    <property type="entry name" value="Beta-ketoacyl_synthase"/>
</dbReference>
<dbReference type="PROSITE" id="PS52004">
    <property type="entry name" value="KS3_2"/>
    <property type="match status" value="1"/>
</dbReference>
<evidence type="ECO:0000256" key="5">
    <source>
        <dbReference type="ARBA" id="ARBA00023098"/>
    </source>
</evidence>
<dbReference type="InterPro" id="IPR014030">
    <property type="entry name" value="Ketoacyl_synth_N"/>
</dbReference>
<dbReference type="PANTHER" id="PTHR11712">
    <property type="entry name" value="POLYKETIDE SYNTHASE-RELATED"/>
    <property type="match status" value="1"/>
</dbReference>
<dbReference type="PROSITE" id="PS00606">
    <property type="entry name" value="KS3_1"/>
    <property type="match status" value="1"/>
</dbReference>
<evidence type="ECO:0000313" key="12">
    <source>
        <dbReference type="EMBL" id="ATI22187.1"/>
    </source>
</evidence>
<dbReference type="PIRSF" id="PIRSF000447">
    <property type="entry name" value="KAS_II"/>
    <property type="match status" value="1"/>
</dbReference>
<dbReference type="SUPFAM" id="SSF53901">
    <property type="entry name" value="Thiolase-like"/>
    <property type="match status" value="2"/>
</dbReference>
<evidence type="ECO:0000256" key="9">
    <source>
        <dbReference type="PIRSR" id="PIRSR000447-1"/>
    </source>
</evidence>
<dbReference type="InterPro" id="IPR018201">
    <property type="entry name" value="Ketoacyl_synth_AS"/>
</dbReference>
<sequence>MNRHRVVVTGIGLLTPLGFNINENWTNLVNGKSAIKPLVSEEYQNFPSRIAGQIDRNVLAEYLLAKSVIKKSDLKSMSWANIFALAVADEAIKDSDWKPGDENQRAGTSIGTGMSGMLETSEAAISLYNKKNYKTISPYFVPKILPNLSSGLISIKYKLKGPNHCVTTACAAGTHAIADAFNFIRNGLVDVMVCGATEACIHPVSIAGFSVMRALASKFNDRPEEASRPFDTLRDGFVMSEGAGCLILENLEHAKMRKAKIYAEILGSGLNADANHITNPSPNGNGAFKCMTQALEDSKVKPEDINYINCHATSTPAGDIAEISAIKRIFEAKNLNHQVYISSMKGSLGHLLGAAGAVEVILTVLACKNKILPINLNLDNVDPVMQMDQMPQLKLIQNKNIYLSNKKIIALKNSFGFGGTNSSICLTSFD</sequence>
<keyword evidence="5" id="KW-0443">Lipid metabolism</keyword>
<reference evidence="12" key="2">
    <citation type="submission" date="2017-08" db="EMBL/GenBank/DDBJ databases">
        <authorList>
            <person name="de Groot N.N."/>
        </authorList>
    </citation>
    <scope>NUCLEOTIDE SEQUENCE</scope>
</reference>
<evidence type="ECO:0000256" key="8">
    <source>
        <dbReference type="PIRNR" id="PIRNR000447"/>
    </source>
</evidence>
<dbReference type="NCBIfam" id="NF005589">
    <property type="entry name" value="PRK07314.1"/>
    <property type="match status" value="1"/>
</dbReference>
<evidence type="ECO:0000256" key="1">
    <source>
        <dbReference type="ARBA" id="ARBA00008467"/>
    </source>
</evidence>
<evidence type="ECO:0000256" key="3">
    <source>
        <dbReference type="ARBA" id="ARBA00022679"/>
    </source>
</evidence>
<dbReference type="InterPro" id="IPR020841">
    <property type="entry name" value="PKS_Beta-ketoAc_synthase_dom"/>
</dbReference>
<proteinExistence type="evidence at transcript level"/>
<accession>A0A291LM97</accession>
<dbReference type="Pfam" id="PF02801">
    <property type="entry name" value="Ketoacyl-synt_C"/>
    <property type="match status" value="1"/>
</dbReference>